<evidence type="ECO:0000313" key="2">
    <source>
        <dbReference type="EMBL" id="KIN08391.1"/>
    </source>
</evidence>
<dbReference type="EMBL" id="KN832870">
    <property type="protein sequence ID" value="KIN08391.1"/>
    <property type="molecule type" value="Genomic_DNA"/>
</dbReference>
<dbReference type="FunCoup" id="A0A0C3HJI6">
    <property type="interactions" value="96"/>
</dbReference>
<dbReference type="OrthoDB" id="538640at2759"/>
<keyword evidence="3" id="KW-1185">Reference proteome</keyword>
<organism evidence="2 3">
    <name type="scientific">Oidiodendron maius (strain Zn)</name>
    <dbReference type="NCBI Taxonomy" id="913774"/>
    <lineage>
        <taxon>Eukaryota</taxon>
        <taxon>Fungi</taxon>
        <taxon>Dikarya</taxon>
        <taxon>Ascomycota</taxon>
        <taxon>Pezizomycotina</taxon>
        <taxon>Leotiomycetes</taxon>
        <taxon>Leotiomycetes incertae sedis</taxon>
        <taxon>Myxotrichaceae</taxon>
        <taxon>Oidiodendron</taxon>
    </lineage>
</organism>
<dbReference type="Gene3D" id="1.10.10.410">
    <property type="match status" value="1"/>
</dbReference>
<dbReference type="Pfam" id="PF09424">
    <property type="entry name" value="YqeY"/>
    <property type="match status" value="1"/>
</dbReference>
<protein>
    <recommendedName>
        <fullName evidence="1">Altered inheritance of mitochondria protein 41</fullName>
    </recommendedName>
</protein>
<dbReference type="STRING" id="913774.A0A0C3HJI6"/>
<dbReference type="Proteomes" id="UP000054321">
    <property type="component" value="Unassembled WGS sequence"/>
</dbReference>
<dbReference type="GO" id="GO:0005739">
    <property type="term" value="C:mitochondrion"/>
    <property type="evidence" value="ECO:0007669"/>
    <property type="project" value="UniProtKB-SubCell"/>
</dbReference>
<evidence type="ECO:0000313" key="3">
    <source>
        <dbReference type="Proteomes" id="UP000054321"/>
    </source>
</evidence>
<dbReference type="InterPro" id="IPR023168">
    <property type="entry name" value="GatB_Yqey_C_2"/>
</dbReference>
<gene>
    <name evidence="1" type="primary">AIM41</name>
    <name evidence="2" type="ORF">OIDMADRAFT_187738</name>
</gene>
<reference evidence="3" key="2">
    <citation type="submission" date="2015-01" db="EMBL/GenBank/DDBJ databases">
        <title>Evolutionary Origins and Diversification of the Mycorrhizal Mutualists.</title>
        <authorList>
            <consortium name="DOE Joint Genome Institute"/>
            <consortium name="Mycorrhizal Genomics Consortium"/>
            <person name="Kohler A."/>
            <person name="Kuo A."/>
            <person name="Nagy L.G."/>
            <person name="Floudas D."/>
            <person name="Copeland A."/>
            <person name="Barry K.W."/>
            <person name="Cichocki N."/>
            <person name="Veneault-Fourrey C."/>
            <person name="LaButti K."/>
            <person name="Lindquist E.A."/>
            <person name="Lipzen A."/>
            <person name="Lundell T."/>
            <person name="Morin E."/>
            <person name="Murat C."/>
            <person name="Riley R."/>
            <person name="Ohm R."/>
            <person name="Sun H."/>
            <person name="Tunlid A."/>
            <person name="Henrissat B."/>
            <person name="Grigoriev I.V."/>
            <person name="Hibbett D.S."/>
            <person name="Martin F."/>
        </authorList>
    </citation>
    <scope>NUCLEOTIDE SEQUENCE [LARGE SCALE GENOMIC DNA]</scope>
    <source>
        <strain evidence="3">Zn</strain>
    </source>
</reference>
<sequence length="179" mass="19268">MLARPLLRASRFALRCYATDTATAPPLLLKIRKDMKTAMQNKDSNRLSVLRGILAQTLNASKTTSPINTDIQMLALLRKSASAGRAASEEFKGAGRQDLADKEDLQVKIMEEYAGCVETMGEEEVRGAVQGVVDALTSEGGKVQMGEVLKRVFAPDVLGGKPVEKAEVAAIVKQLLAKP</sequence>
<proteinExistence type="inferred from homology"/>
<comment type="subcellular location">
    <subcellularLocation>
        <location evidence="1">Mitochondrion</location>
    </subcellularLocation>
</comment>
<dbReference type="InterPro" id="IPR003789">
    <property type="entry name" value="Asn/Gln_tRNA_amidoTrase-B-like"/>
</dbReference>
<dbReference type="AlphaFoldDB" id="A0A0C3HJI6"/>
<dbReference type="PANTHER" id="PTHR28055">
    <property type="entry name" value="ALTERED INHERITANCE OF MITOCHONDRIA PROTEIN 41, MITOCHONDRIAL"/>
    <property type="match status" value="1"/>
</dbReference>
<dbReference type="Gene3D" id="1.10.1510.10">
    <property type="entry name" value="Uncharacterised protein YqeY/AIM41 PF09424, N-terminal domain"/>
    <property type="match status" value="1"/>
</dbReference>
<accession>A0A0C3HJI6</accession>
<evidence type="ECO:0000256" key="1">
    <source>
        <dbReference type="RuleBase" id="RU365099"/>
    </source>
</evidence>
<keyword evidence="1" id="KW-0496">Mitochondrion</keyword>
<reference evidence="2 3" key="1">
    <citation type="submission" date="2014-04" db="EMBL/GenBank/DDBJ databases">
        <authorList>
            <consortium name="DOE Joint Genome Institute"/>
            <person name="Kuo A."/>
            <person name="Martino E."/>
            <person name="Perotto S."/>
            <person name="Kohler A."/>
            <person name="Nagy L.G."/>
            <person name="Floudas D."/>
            <person name="Copeland A."/>
            <person name="Barry K.W."/>
            <person name="Cichocki N."/>
            <person name="Veneault-Fourrey C."/>
            <person name="LaButti K."/>
            <person name="Lindquist E.A."/>
            <person name="Lipzen A."/>
            <person name="Lundell T."/>
            <person name="Morin E."/>
            <person name="Murat C."/>
            <person name="Sun H."/>
            <person name="Tunlid A."/>
            <person name="Henrissat B."/>
            <person name="Grigoriev I.V."/>
            <person name="Hibbett D.S."/>
            <person name="Martin F."/>
            <person name="Nordberg H.P."/>
            <person name="Cantor M.N."/>
            <person name="Hua S.X."/>
        </authorList>
    </citation>
    <scope>NUCLEOTIDE SEQUENCE [LARGE SCALE GENOMIC DNA]</scope>
    <source>
        <strain evidence="2 3">Zn</strain>
    </source>
</reference>
<dbReference type="InterPro" id="IPR019004">
    <property type="entry name" value="YqeY/Aim41"/>
</dbReference>
<dbReference type="InParanoid" id="A0A0C3HJI6"/>
<comment type="similarity">
    <text evidence="1">Belongs to the AIM41 family.</text>
</comment>
<dbReference type="GO" id="GO:0016884">
    <property type="term" value="F:carbon-nitrogen ligase activity, with glutamine as amido-N-donor"/>
    <property type="evidence" value="ECO:0007669"/>
    <property type="project" value="UniProtKB-UniRule"/>
</dbReference>
<dbReference type="PANTHER" id="PTHR28055:SF1">
    <property type="entry name" value="ALTERED INHERITANCE OF MITOCHONDRIA PROTEIN 41, MITOCHONDRIAL"/>
    <property type="match status" value="1"/>
</dbReference>
<dbReference type="HOGENOM" id="CLU_079430_0_1_1"/>
<dbReference type="InterPro" id="IPR042184">
    <property type="entry name" value="YqeY/Aim41_N"/>
</dbReference>
<name>A0A0C3HJI6_OIDMZ</name>
<dbReference type="SUPFAM" id="SSF89095">
    <property type="entry name" value="GatB/YqeY motif"/>
    <property type="match status" value="1"/>
</dbReference>